<accession>A0A4R3YI48</accession>
<dbReference type="Gene3D" id="1.20.1600.10">
    <property type="entry name" value="Outer membrane efflux proteins (OEP)"/>
    <property type="match status" value="1"/>
</dbReference>
<comment type="caution">
    <text evidence="2">The sequence shown here is derived from an EMBL/GenBank/DDBJ whole genome shotgun (WGS) entry which is preliminary data.</text>
</comment>
<evidence type="ECO:0000256" key="1">
    <source>
        <dbReference type="SAM" id="SignalP"/>
    </source>
</evidence>
<dbReference type="AlphaFoldDB" id="A0A4R3YI48"/>
<dbReference type="PROSITE" id="PS51257">
    <property type="entry name" value="PROKAR_LIPOPROTEIN"/>
    <property type="match status" value="1"/>
</dbReference>
<dbReference type="SUPFAM" id="SSF56954">
    <property type="entry name" value="Outer membrane efflux proteins (OEP)"/>
    <property type="match status" value="1"/>
</dbReference>
<reference evidence="2 3" key="1">
    <citation type="submission" date="2019-03" db="EMBL/GenBank/DDBJ databases">
        <title>Genomic Encyclopedia of Type Strains, Phase IV (KMG-IV): sequencing the most valuable type-strain genomes for metagenomic binning, comparative biology and taxonomic classification.</title>
        <authorList>
            <person name="Goeker M."/>
        </authorList>
    </citation>
    <scope>NUCLEOTIDE SEQUENCE [LARGE SCALE GENOMIC DNA]</scope>
    <source>
        <strain evidence="2 3">DSM 100309</strain>
    </source>
</reference>
<sequence>MITNKKQPSTKLRLLAGITLVALLGGCATFSPDGGFNSVESVAKEHLGKEVKWVKTDEDRQKVYAQVTAILAKPLTADDAVQVALLNNAGLQATYSNLGIAEADLVQAGRLHNPGFSFQRLEKANVFEYERKFIFDVFGLLTMPTRTALEQRRFDQTKRRVTGEVMRIAADTRRAYLDAVAAQQTARYMDDVRDAAEASAQLADRMAKVGNWSKLDQARQQVFYVEVMSQVARSHQAARSEREKLTRLMGLWGAGAQFTLSERLPDLPAAPREINNLEQTAMSQRMDVQMAKQEVEGLAKSLGLTKATRFINVLDVSYLNKSTAGEPNQTGYEVELQIPIFDWGDAKVAKAEAMYMQAVNRVAEIAVNARSQTRGAYSAYRTAYDISRHYRDDLVPLRKRISEENLLRYNGMLIGTFELLADAREQVLSVNAYISTLREFWLADTNLKMALLGAGTDSGMSTSGDTAMPGESSGGH</sequence>
<feature type="chain" id="PRO_5020364666" evidence="1">
    <location>
        <begin position="25"/>
        <end position="476"/>
    </location>
</feature>
<dbReference type="EMBL" id="SMCO01000001">
    <property type="protein sequence ID" value="TCV90303.1"/>
    <property type="molecule type" value="Genomic_DNA"/>
</dbReference>
<evidence type="ECO:0000313" key="2">
    <source>
        <dbReference type="EMBL" id="TCV90303.1"/>
    </source>
</evidence>
<keyword evidence="1" id="KW-0732">Signal</keyword>
<keyword evidence="3" id="KW-1185">Reference proteome</keyword>
<dbReference type="PANTHER" id="PTHR30203">
    <property type="entry name" value="OUTER MEMBRANE CATION EFFLUX PROTEIN"/>
    <property type="match status" value="1"/>
</dbReference>
<evidence type="ECO:0000313" key="3">
    <source>
        <dbReference type="Proteomes" id="UP000295367"/>
    </source>
</evidence>
<proteinExistence type="predicted"/>
<organism evidence="2 3">
    <name type="scientific">Sulfurirhabdus autotrophica</name>
    <dbReference type="NCBI Taxonomy" id="1706046"/>
    <lineage>
        <taxon>Bacteria</taxon>
        <taxon>Pseudomonadati</taxon>
        <taxon>Pseudomonadota</taxon>
        <taxon>Betaproteobacteria</taxon>
        <taxon>Nitrosomonadales</taxon>
        <taxon>Sulfuricellaceae</taxon>
        <taxon>Sulfurirhabdus</taxon>
    </lineage>
</organism>
<dbReference type="GO" id="GO:0015562">
    <property type="term" value="F:efflux transmembrane transporter activity"/>
    <property type="evidence" value="ECO:0007669"/>
    <property type="project" value="InterPro"/>
</dbReference>
<dbReference type="RefSeq" id="WP_124947741.1">
    <property type="nucleotide sequence ID" value="NZ_BHVT01000073.1"/>
</dbReference>
<dbReference type="OrthoDB" id="8554634at2"/>
<feature type="signal peptide" evidence="1">
    <location>
        <begin position="1"/>
        <end position="24"/>
    </location>
</feature>
<dbReference type="PANTHER" id="PTHR30203:SF24">
    <property type="entry name" value="BLR4935 PROTEIN"/>
    <property type="match status" value="1"/>
</dbReference>
<name>A0A4R3YI48_9PROT</name>
<dbReference type="Proteomes" id="UP000295367">
    <property type="component" value="Unassembled WGS sequence"/>
</dbReference>
<dbReference type="InterPro" id="IPR010131">
    <property type="entry name" value="MdtP/NodT-like"/>
</dbReference>
<gene>
    <name evidence="2" type="ORF">EDC63_101273</name>
</gene>
<protein>
    <submittedName>
        <fullName evidence="2">Outer membrane protein TolC</fullName>
    </submittedName>
</protein>